<dbReference type="InterPro" id="IPR021729">
    <property type="entry name" value="DUF3298"/>
</dbReference>
<reference evidence="3 4" key="1">
    <citation type="submission" date="2016-12" db="EMBL/GenBank/DDBJ databases">
        <authorList>
            <person name="Song W.-J."/>
            <person name="Kurnit D.M."/>
        </authorList>
    </citation>
    <scope>NUCLEOTIDE SEQUENCE [LARGE SCALE GENOMIC DNA]</scope>
    <source>
        <strain evidence="3 4">DSM 12503</strain>
    </source>
</reference>
<dbReference type="STRING" id="1121345.SAMN02745217_03234"/>
<dbReference type="AlphaFoldDB" id="A0A1M7YFX8"/>
<dbReference type="InterPro" id="IPR025303">
    <property type="entry name" value="PdaC"/>
</dbReference>
<name>A0A1M7YFX8_9FIRM</name>
<protein>
    <recommendedName>
        <fullName evidence="5">DUF3298 domain-containing protein</fullName>
    </recommendedName>
</protein>
<evidence type="ECO:0008006" key="5">
    <source>
        <dbReference type="Google" id="ProtNLM"/>
    </source>
</evidence>
<feature type="domain" description="Deacetylase PdaC" evidence="2">
    <location>
        <begin position="6"/>
        <end position="103"/>
    </location>
</feature>
<dbReference type="Pfam" id="PF13739">
    <property type="entry name" value="PdaC"/>
    <property type="match status" value="1"/>
</dbReference>
<gene>
    <name evidence="3" type="ORF">SAMN02745217_03234</name>
</gene>
<dbReference type="Proteomes" id="UP000184612">
    <property type="component" value="Unassembled WGS sequence"/>
</dbReference>
<dbReference type="Gene3D" id="3.30.565.40">
    <property type="entry name" value="Fervidobacterium nodosum Rt17-B1 like"/>
    <property type="match status" value="1"/>
</dbReference>
<dbReference type="EMBL" id="FRFD01000009">
    <property type="protein sequence ID" value="SHO51513.1"/>
    <property type="molecule type" value="Genomic_DNA"/>
</dbReference>
<dbReference type="Gene3D" id="3.90.640.20">
    <property type="entry name" value="Heat-shock cognate protein, ATPase"/>
    <property type="match status" value="1"/>
</dbReference>
<evidence type="ECO:0000259" key="2">
    <source>
        <dbReference type="Pfam" id="PF13739"/>
    </source>
</evidence>
<organism evidence="3 4">
    <name type="scientific">Anaerocolumna xylanovorans DSM 12503</name>
    <dbReference type="NCBI Taxonomy" id="1121345"/>
    <lineage>
        <taxon>Bacteria</taxon>
        <taxon>Bacillati</taxon>
        <taxon>Bacillota</taxon>
        <taxon>Clostridia</taxon>
        <taxon>Lachnospirales</taxon>
        <taxon>Lachnospiraceae</taxon>
        <taxon>Anaerocolumna</taxon>
    </lineage>
</organism>
<evidence type="ECO:0000259" key="1">
    <source>
        <dbReference type="Pfam" id="PF11738"/>
    </source>
</evidence>
<dbReference type="Pfam" id="PF11738">
    <property type="entry name" value="DUF3298"/>
    <property type="match status" value="1"/>
</dbReference>
<evidence type="ECO:0000313" key="3">
    <source>
        <dbReference type="EMBL" id="SHO51513.1"/>
    </source>
</evidence>
<keyword evidence="4" id="KW-1185">Reference proteome</keyword>
<accession>A0A1M7YFX8</accession>
<evidence type="ECO:0000313" key="4">
    <source>
        <dbReference type="Proteomes" id="UP000184612"/>
    </source>
</evidence>
<feature type="domain" description="DUF3298" evidence="1">
    <location>
        <begin position="123"/>
        <end position="201"/>
    </location>
</feature>
<dbReference type="InterPro" id="IPR037126">
    <property type="entry name" value="PdaC/RsiV-like_sf"/>
</dbReference>
<sequence length="210" mass="24613">MEYKGQKLLTYEIQYPQFASERFRSFARKLSVYYKAEATLYKKYHVTKLFQMAIDDYEYATANDFPVRAYEVLTNYTITYNDNCVLSLFFDRYEYTGGAHGMTTRSADTWNLKSGRRIELSEFFPGKKDYTSYIIDEINKQIANNMIDNSTLYFDDVKDLVRENFNEKNFYVVPGGIIIFFQLYEIAPYSNGIQAFLIPFKEGGAVPVRC</sequence>
<proteinExistence type="predicted"/>